<evidence type="ECO:0000256" key="14">
    <source>
        <dbReference type="ARBA" id="ARBA00044632"/>
    </source>
</evidence>
<comment type="subunit">
    <text evidence="3 15">Monomer.</text>
</comment>
<comment type="catalytic activity">
    <reaction evidence="1 15">
        <text>Hydrolysis of DNA containing ring-opened 7-methylguanine residues, releasing 2,6-diamino-4-hydroxy-5-(N-methyl)formamidopyrimidine.</text>
        <dbReference type="EC" id="3.2.2.23"/>
    </reaction>
</comment>
<keyword evidence="7 15" id="KW-0378">Hydrolase</keyword>
<dbReference type="CDD" id="cd08966">
    <property type="entry name" value="EcFpg-like_N"/>
    <property type="match status" value="1"/>
</dbReference>
<dbReference type="InterPro" id="IPR010663">
    <property type="entry name" value="Znf_FPG/IleRS"/>
</dbReference>
<evidence type="ECO:0000256" key="1">
    <source>
        <dbReference type="ARBA" id="ARBA00001668"/>
    </source>
</evidence>
<dbReference type="SUPFAM" id="SSF46946">
    <property type="entry name" value="S13-like H2TH domain"/>
    <property type="match status" value="1"/>
</dbReference>
<sequence>MPELPEVETVRRSLIPLITGKKIARVSLYYPKIINGDSKLFQALLVGRTFETIDRRGKYLLFRFDEHLTMISHLRMEGKYYLEPTVQPHNKHVHVVFELTDGTSLQYQDVRKFGRMQLVDTGTEAQVSGIKLLGPEPLSSDFTVSAFQQGLQRHHKAIKPVLLDQKVVTGLGNIYVDEVLWLSQINPLTPANQLTLAQVKELHQQIIAELTKAVAAGGTTIRSYVDASGHSGHFQFDLNVYGEEGKPCPRCQTTIVKIKVGGRGTHFCPHCQPLPLGWHLNETEDAVVGGAHE</sequence>
<feature type="active site" description="Proton donor; for delta-elimination activity" evidence="15">
    <location>
        <position position="263"/>
    </location>
</feature>
<keyword evidence="12 15" id="KW-0511">Multifunctional enzyme</keyword>
<feature type="binding site" evidence="15">
    <location>
        <position position="111"/>
    </location>
    <ligand>
        <name>DNA</name>
        <dbReference type="ChEBI" id="CHEBI:16991"/>
    </ligand>
</feature>
<dbReference type="EC" id="3.2.2.23" evidence="15"/>
<evidence type="ECO:0000256" key="6">
    <source>
        <dbReference type="ARBA" id="ARBA00022771"/>
    </source>
</evidence>
<dbReference type="InterPro" id="IPR020629">
    <property type="entry name" value="FPG_Glyclase"/>
</dbReference>
<evidence type="ECO:0000256" key="5">
    <source>
        <dbReference type="ARBA" id="ARBA00022763"/>
    </source>
</evidence>
<evidence type="ECO:0000313" key="18">
    <source>
        <dbReference type="EMBL" id="MFD1410815.1"/>
    </source>
</evidence>
<dbReference type="PANTHER" id="PTHR22993:SF9">
    <property type="entry name" value="FORMAMIDOPYRIMIDINE-DNA GLYCOSYLASE"/>
    <property type="match status" value="1"/>
</dbReference>
<feature type="active site" description="Proton donor; for beta-elimination activity" evidence="15">
    <location>
        <position position="58"/>
    </location>
</feature>
<evidence type="ECO:0000259" key="16">
    <source>
        <dbReference type="PROSITE" id="PS51066"/>
    </source>
</evidence>
<dbReference type="SUPFAM" id="SSF57716">
    <property type="entry name" value="Glucocorticoid receptor-like (DNA-binding domain)"/>
    <property type="match status" value="1"/>
</dbReference>
<evidence type="ECO:0000256" key="10">
    <source>
        <dbReference type="ARBA" id="ARBA00023204"/>
    </source>
</evidence>
<comment type="similarity">
    <text evidence="2 15">Belongs to the FPG family.</text>
</comment>
<comment type="function">
    <text evidence="15">Involved in base excision repair of DNA damaged by oxidation or by mutagenic agents. Acts as DNA glycosylase that recognizes and removes damaged bases. Has a preference for oxidized purines, such as 7,8-dihydro-8-oxoguanine (8-oxoG). Has AP (apurinic/apyrimidinic) lyase activity and introduces nicks in the DNA strand. Cleaves the DNA backbone by beta-delta elimination to generate a single-strand break at the site of the removed base with both 3'- and 5'-phosphates.</text>
</comment>
<keyword evidence="10 15" id="KW-0234">DNA repair</keyword>
<keyword evidence="5 15" id="KW-0227">DNA damage</keyword>
<dbReference type="Pfam" id="PF01149">
    <property type="entry name" value="Fapy_DNA_glyco"/>
    <property type="match status" value="1"/>
</dbReference>
<proteinExistence type="inferred from homology"/>
<dbReference type="EC" id="4.2.99.18" evidence="15"/>
<evidence type="ECO:0000256" key="15">
    <source>
        <dbReference type="HAMAP-Rule" id="MF_00103"/>
    </source>
</evidence>
<feature type="domain" description="FPG-type" evidence="16">
    <location>
        <begin position="239"/>
        <end position="273"/>
    </location>
</feature>
<feature type="domain" description="Formamidopyrimidine-DNA glycosylase catalytic" evidence="17">
    <location>
        <begin position="2"/>
        <end position="114"/>
    </location>
</feature>
<name>A0ABW4BMR9_9LACO</name>
<feature type="active site" description="Schiff-base intermediate with DNA" evidence="15">
    <location>
        <position position="2"/>
    </location>
</feature>
<comment type="caution">
    <text evidence="15">Lacks conserved residue(s) required for the propagation of feature annotation.</text>
</comment>
<dbReference type="EMBL" id="JBHTOH010000025">
    <property type="protein sequence ID" value="MFD1410815.1"/>
    <property type="molecule type" value="Genomic_DNA"/>
</dbReference>
<dbReference type="RefSeq" id="WP_125647967.1">
    <property type="nucleotide sequence ID" value="NZ_JBHTOH010000025.1"/>
</dbReference>
<dbReference type="NCBIfam" id="TIGR00577">
    <property type="entry name" value="fpg"/>
    <property type="match status" value="1"/>
</dbReference>
<accession>A0ABW4BMR9</accession>
<dbReference type="SUPFAM" id="SSF81624">
    <property type="entry name" value="N-terminal domain of MutM-like DNA repair proteins"/>
    <property type="match status" value="1"/>
</dbReference>
<dbReference type="NCBIfam" id="NF002211">
    <property type="entry name" value="PRK01103.1"/>
    <property type="match status" value="1"/>
</dbReference>
<keyword evidence="11 15" id="KW-0456">Lyase</keyword>
<evidence type="ECO:0000313" key="19">
    <source>
        <dbReference type="Proteomes" id="UP001597191"/>
    </source>
</evidence>
<keyword evidence="6 15" id="KW-0863">Zinc-finger</keyword>
<dbReference type="PROSITE" id="PS51068">
    <property type="entry name" value="FPG_CAT"/>
    <property type="match status" value="1"/>
</dbReference>
<evidence type="ECO:0000259" key="17">
    <source>
        <dbReference type="PROSITE" id="PS51068"/>
    </source>
</evidence>
<comment type="cofactor">
    <cofactor evidence="15">
        <name>Zn(2+)</name>
        <dbReference type="ChEBI" id="CHEBI:29105"/>
    </cofactor>
    <text evidence="15">Binds 1 zinc ion per subunit.</text>
</comment>
<evidence type="ECO:0000256" key="9">
    <source>
        <dbReference type="ARBA" id="ARBA00023125"/>
    </source>
</evidence>
<keyword evidence="8 15" id="KW-0862">Zinc</keyword>
<dbReference type="Pfam" id="PF06827">
    <property type="entry name" value="zf-FPG_IleRS"/>
    <property type="match status" value="1"/>
</dbReference>
<feature type="active site" description="Proton donor" evidence="15">
    <location>
        <position position="3"/>
    </location>
</feature>
<dbReference type="InterPro" id="IPR012319">
    <property type="entry name" value="FPG_cat"/>
</dbReference>
<dbReference type="InterPro" id="IPR015886">
    <property type="entry name" value="H2TH_FPG"/>
</dbReference>
<dbReference type="Gene3D" id="1.10.8.50">
    <property type="match status" value="1"/>
</dbReference>
<evidence type="ECO:0000256" key="11">
    <source>
        <dbReference type="ARBA" id="ARBA00023239"/>
    </source>
</evidence>
<evidence type="ECO:0000256" key="4">
    <source>
        <dbReference type="ARBA" id="ARBA00022723"/>
    </source>
</evidence>
<dbReference type="Gene3D" id="3.20.190.10">
    <property type="entry name" value="MutM-like, N-terminal"/>
    <property type="match status" value="1"/>
</dbReference>
<keyword evidence="13 15" id="KW-0326">Glycosidase</keyword>
<dbReference type="Proteomes" id="UP001597191">
    <property type="component" value="Unassembled WGS sequence"/>
</dbReference>
<evidence type="ECO:0000256" key="13">
    <source>
        <dbReference type="ARBA" id="ARBA00023295"/>
    </source>
</evidence>
<dbReference type="SMART" id="SM00898">
    <property type="entry name" value="Fapy_DNA_glyco"/>
    <property type="match status" value="1"/>
</dbReference>
<evidence type="ECO:0000256" key="7">
    <source>
        <dbReference type="ARBA" id="ARBA00022801"/>
    </source>
</evidence>
<feature type="binding site" evidence="15">
    <location>
        <position position="92"/>
    </location>
    <ligand>
        <name>DNA</name>
        <dbReference type="ChEBI" id="CHEBI:16991"/>
    </ligand>
</feature>
<dbReference type="SMART" id="SM01232">
    <property type="entry name" value="H2TH"/>
    <property type="match status" value="1"/>
</dbReference>
<evidence type="ECO:0000256" key="3">
    <source>
        <dbReference type="ARBA" id="ARBA00011245"/>
    </source>
</evidence>
<dbReference type="InterPro" id="IPR035937">
    <property type="entry name" value="FPG_N"/>
</dbReference>
<dbReference type="HAMAP" id="MF_00103">
    <property type="entry name" value="Fapy_DNA_glycosyl"/>
    <property type="match status" value="1"/>
</dbReference>
<evidence type="ECO:0000256" key="12">
    <source>
        <dbReference type="ARBA" id="ARBA00023268"/>
    </source>
</evidence>
<dbReference type="Pfam" id="PF06831">
    <property type="entry name" value="H2TH"/>
    <property type="match status" value="1"/>
</dbReference>
<comment type="caution">
    <text evidence="18">The sequence shown here is derived from an EMBL/GenBank/DDBJ whole genome shotgun (WGS) entry which is preliminary data.</text>
</comment>
<dbReference type="InterPro" id="IPR010979">
    <property type="entry name" value="Ribosomal_uS13-like_H2TH"/>
</dbReference>
<gene>
    <name evidence="15 18" type="primary">mutM</name>
    <name evidence="15" type="synonym">fpg</name>
    <name evidence="18" type="ORF">ACFQ4R_04190</name>
</gene>
<dbReference type="PANTHER" id="PTHR22993">
    <property type="entry name" value="FORMAMIDOPYRIMIDINE-DNA GLYCOSYLASE"/>
    <property type="match status" value="1"/>
</dbReference>
<dbReference type="GO" id="GO:0008534">
    <property type="term" value="F:oxidized purine nucleobase lesion DNA N-glycosylase activity"/>
    <property type="evidence" value="ECO:0007669"/>
    <property type="project" value="UniProtKB-EC"/>
</dbReference>
<protein>
    <recommendedName>
        <fullName evidence="15">Formamidopyrimidine-DNA glycosylase</fullName>
        <shortName evidence="15">Fapy-DNA glycosylase</shortName>
        <ecNumber evidence="15">3.2.2.23</ecNumber>
    </recommendedName>
    <alternativeName>
        <fullName evidence="15">DNA-(apurinic or apyrimidinic site) lyase MutM</fullName>
        <shortName evidence="15">AP lyase MutM</shortName>
        <ecNumber evidence="15">4.2.99.18</ecNumber>
    </alternativeName>
</protein>
<evidence type="ECO:0000256" key="2">
    <source>
        <dbReference type="ARBA" id="ARBA00009409"/>
    </source>
</evidence>
<dbReference type="PROSITE" id="PS51066">
    <property type="entry name" value="ZF_FPG_2"/>
    <property type="match status" value="1"/>
</dbReference>
<keyword evidence="19" id="KW-1185">Reference proteome</keyword>
<organism evidence="18 19">
    <name type="scientific">Lapidilactobacillus gannanensis</name>
    <dbReference type="NCBI Taxonomy" id="2486002"/>
    <lineage>
        <taxon>Bacteria</taxon>
        <taxon>Bacillati</taxon>
        <taxon>Bacillota</taxon>
        <taxon>Bacilli</taxon>
        <taxon>Lactobacillales</taxon>
        <taxon>Lactobacillaceae</taxon>
        <taxon>Lapidilactobacillus</taxon>
    </lineage>
</organism>
<keyword evidence="4 15" id="KW-0479">Metal-binding</keyword>
<comment type="catalytic activity">
    <reaction evidence="14 15">
        <text>2'-deoxyribonucleotide-(2'-deoxyribose 5'-phosphate)-2'-deoxyribonucleotide-DNA = a 3'-end 2'-deoxyribonucleotide-(2,3-dehydro-2,3-deoxyribose 5'-phosphate)-DNA + a 5'-end 5'-phospho-2'-deoxyribonucleoside-DNA + H(+)</text>
        <dbReference type="Rhea" id="RHEA:66592"/>
        <dbReference type="Rhea" id="RHEA-COMP:13180"/>
        <dbReference type="Rhea" id="RHEA-COMP:16897"/>
        <dbReference type="Rhea" id="RHEA-COMP:17067"/>
        <dbReference type="ChEBI" id="CHEBI:15378"/>
        <dbReference type="ChEBI" id="CHEBI:136412"/>
        <dbReference type="ChEBI" id="CHEBI:157695"/>
        <dbReference type="ChEBI" id="CHEBI:167181"/>
        <dbReference type="EC" id="4.2.99.18"/>
    </reaction>
</comment>
<dbReference type="InterPro" id="IPR000214">
    <property type="entry name" value="Znf_DNA_glyclase/AP_lyase"/>
</dbReference>
<evidence type="ECO:0000256" key="8">
    <source>
        <dbReference type="ARBA" id="ARBA00022833"/>
    </source>
</evidence>
<reference evidence="19" key="1">
    <citation type="journal article" date="2019" name="Int. J. Syst. Evol. Microbiol.">
        <title>The Global Catalogue of Microorganisms (GCM) 10K type strain sequencing project: providing services to taxonomists for standard genome sequencing and annotation.</title>
        <authorList>
            <consortium name="The Broad Institute Genomics Platform"/>
            <consortium name="The Broad Institute Genome Sequencing Center for Infectious Disease"/>
            <person name="Wu L."/>
            <person name="Ma J."/>
        </authorList>
    </citation>
    <scope>NUCLEOTIDE SEQUENCE [LARGE SCALE GENOMIC DNA]</scope>
    <source>
        <strain evidence="19">CCM 8937</strain>
    </source>
</reference>
<keyword evidence="9 15" id="KW-0238">DNA-binding</keyword>